<dbReference type="OrthoDB" id="44277at2759"/>
<dbReference type="InterPro" id="IPR029058">
    <property type="entry name" value="AB_hydrolase_fold"/>
</dbReference>
<evidence type="ECO:0000256" key="1">
    <source>
        <dbReference type="ARBA" id="ARBA00005420"/>
    </source>
</evidence>
<dbReference type="GO" id="GO:0008374">
    <property type="term" value="F:O-acyltransferase activity"/>
    <property type="evidence" value="ECO:0007669"/>
    <property type="project" value="InterPro"/>
</dbReference>
<evidence type="ECO:0000256" key="4">
    <source>
        <dbReference type="SAM" id="MobiDB-lite"/>
    </source>
</evidence>
<dbReference type="Pfam" id="PF03982">
    <property type="entry name" value="DAGAT"/>
    <property type="match status" value="1"/>
</dbReference>
<evidence type="ECO:0000313" key="7">
    <source>
        <dbReference type="Proteomes" id="UP000604046"/>
    </source>
</evidence>
<dbReference type="Gene3D" id="3.40.50.1820">
    <property type="entry name" value="alpha/beta hydrolase"/>
    <property type="match status" value="1"/>
</dbReference>
<protein>
    <recommendedName>
        <fullName evidence="5">Phospholipid/glycerol acyltransferase domain-containing protein</fullName>
    </recommendedName>
</protein>
<dbReference type="Proteomes" id="UP000604046">
    <property type="component" value="Unassembled WGS sequence"/>
</dbReference>
<dbReference type="AlphaFoldDB" id="A0A812MTW0"/>
<dbReference type="PANTHER" id="PTHR22753">
    <property type="entry name" value="TRANSMEMBRANE PROTEIN 68"/>
    <property type="match status" value="1"/>
</dbReference>
<organism evidence="6 7">
    <name type="scientific">Symbiodinium natans</name>
    <dbReference type="NCBI Taxonomy" id="878477"/>
    <lineage>
        <taxon>Eukaryota</taxon>
        <taxon>Sar</taxon>
        <taxon>Alveolata</taxon>
        <taxon>Dinophyceae</taxon>
        <taxon>Suessiales</taxon>
        <taxon>Symbiodiniaceae</taxon>
        <taxon>Symbiodinium</taxon>
    </lineage>
</organism>
<dbReference type="PANTHER" id="PTHR22753:SF14">
    <property type="entry name" value="MONOACYLGLYCEROL_DIACYLGLYCEROL O-ACYLTRANSFERASE"/>
    <property type="match status" value="1"/>
</dbReference>
<dbReference type="EMBL" id="CAJNDS010001824">
    <property type="protein sequence ID" value="CAE7282419.1"/>
    <property type="molecule type" value="Genomic_DNA"/>
</dbReference>
<dbReference type="InterPro" id="IPR002123">
    <property type="entry name" value="Plipid/glycerol_acylTrfase"/>
</dbReference>
<dbReference type="SUPFAM" id="SSF53474">
    <property type="entry name" value="alpha/beta-Hydrolases"/>
    <property type="match status" value="1"/>
</dbReference>
<evidence type="ECO:0000256" key="2">
    <source>
        <dbReference type="ARBA" id="ARBA00022679"/>
    </source>
</evidence>
<reference evidence="6" key="1">
    <citation type="submission" date="2021-02" db="EMBL/GenBank/DDBJ databases">
        <authorList>
            <person name="Dougan E. K."/>
            <person name="Rhodes N."/>
            <person name="Thang M."/>
            <person name="Chan C."/>
        </authorList>
    </citation>
    <scope>NUCLEOTIDE SEQUENCE</scope>
</reference>
<keyword evidence="3" id="KW-0012">Acyltransferase</keyword>
<comment type="similarity">
    <text evidence="1">Belongs to the diacylglycerol acyltransferase family.</text>
</comment>
<evidence type="ECO:0000313" key="6">
    <source>
        <dbReference type="EMBL" id="CAE7282419.1"/>
    </source>
</evidence>
<keyword evidence="7" id="KW-1185">Reference proteome</keyword>
<proteinExistence type="inferred from homology"/>
<comment type="caution">
    <text evidence="6">The sequence shown here is derived from an EMBL/GenBank/DDBJ whole genome shotgun (WGS) entry which is preliminary data.</text>
</comment>
<keyword evidence="2" id="KW-0808">Transferase</keyword>
<dbReference type="GO" id="GO:0016020">
    <property type="term" value="C:membrane"/>
    <property type="evidence" value="ECO:0007669"/>
    <property type="project" value="TreeGrafter"/>
</dbReference>
<gene>
    <name evidence="6" type="ORF">SNAT2548_LOCUS14970</name>
</gene>
<dbReference type="InterPro" id="IPR007130">
    <property type="entry name" value="DAGAT"/>
</dbReference>
<name>A0A812MTW0_9DINO</name>
<feature type="region of interest" description="Disordered" evidence="4">
    <location>
        <begin position="1"/>
        <end position="32"/>
    </location>
</feature>
<accession>A0A812MTW0</accession>
<evidence type="ECO:0000256" key="3">
    <source>
        <dbReference type="ARBA" id="ARBA00023315"/>
    </source>
</evidence>
<evidence type="ECO:0000259" key="5">
    <source>
        <dbReference type="SMART" id="SM00563"/>
    </source>
</evidence>
<sequence>MAAMATGPMQVTPSVALRSRHSGQSRQFSHSGHKVFGHRQCRQLALPSFSVLAVASAGAWRARTRQTRQANKVVLAAVGRSGGVLQPEWAAALRNGAANPSIATDTAEGPLGFDLVGGPAEGEGDILLYLPDIDFTATVPAVQFPGLVDGGFELWRCFLPKSDRKTGFAELAQGVEEWLRGQIARNRKVVLLGDGFGGLLALAAALRLGRALKGLVLVNPSTGLAQKPWQSLGPVPVKPLVELLKGAPAFGGQATFEAGLGDLVVKAATSAAGFRSASLAARSGTLDFRLRAWLRDGWEAVSCDLRRPAFRCSLPATLLAVSKDDTLLPSLAEAEELTPLLQERCLTGRLQVKELESRSHEPLASDLDFAKVLRESPIYAYKDPISGFECPSLDELEAGSKDVERLASVVSPVFCSFDAASPSRRSFGLDGVPTPAEVGQRPVLLVGNHQIAGLDLGPLVREFLVARGVVARGLAYPGAMRRMSQRGPSQFQTFGAVPVSPRNIFKLLQQGEMVLLFPGGVREALHGPGEEYTLFWQSKTDFVRVAARFDAVVVPFGGIGADDNVQVLGNSRELRSRAEELLPFMARSQPKSGGLMPVSESLEAGTSVPFLAPPLSLATQSSPGIGDRFYFSFGKPVDLKEVNPKDRSACDKAYADIRQAVEQEMEWLQRARLEDPFRDLLRRQVFERVAGLEPAGRRIPAGPLKGKVVKTCASRAPSFPVEELPPPQADSDSDAK</sequence>
<feature type="domain" description="Phospholipid/glycerol acyltransferase" evidence="5">
    <location>
        <begin position="443"/>
        <end position="561"/>
    </location>
</feature>
<dbReference type="SMART" id="SM00563">
    <property type="entry name" value="PlsC"/>
    <property type="match status" value="1"/>
</dbReference>
<feature type="region of interest" description="Disordered" evidence="4">
    <location>
        <begin position="716"/>
        <end position="736"/>
    </location>
</feature>